<evidence type="ECO:0000313" key="2">
    <source>
        <dbReference type="Proteomes" id="UP000051248"/>
    </source>
</evidence>
<dbReference type="InterPro" id="IPR046257">
    <property type="entry name" value="DUF6290"/>
</dbReference>
<gene>
    <name evidence="1" type="ORF">FD03_GL000727</name>
</gene>
<reference evidence="1 2" key="1">
    <citation type="journal article" date="2015" name="Genome Announc.">
        <title>Expanding the biotechnology potential of lactobacilli through comparative genomics of 213 strains and associated genera.</title>
        <authorList>
            <person name="Sun Z."/>
            <person name="Harris H.M."/>
            <person name="McCann A."/>
            <person name="Guo C."/>
            <person name="Argimon S."/>
            <person name="Zhang W."/>
            <person name="Yang X."/>
            <person name="Jeffery I.B."/>
            <person name="Cooney J.C."/>
            <person name="Kagawa T.F."/>
            <person name="Liu W."/>
            <person name="Song Y."/>
            <person name="Salvetti E."/>
            <person name="Wrobel A."/>
            <person name="Rasinkangas P."/>
            <person name="Parkhill J."/>
            <person name="Rea M.C."/>
            <person name="O'Sullivan O."/>
            <person name="Ritari J."/>
            <person name="Douillard F.P."/>
            <person name="Paul Ross R."/>
            <person name="Yang R."/>
            <person name="Briner A.E."/>
            <person name="Felis G.E."/>
            <person name="de Vos W.M."/>
            <person name="Barrangou R."/>
            <person name="Klaenhammer T.R."/>
            <person name="Caufield P.W."/>
            <person name="Cui Y."/>
            <person name="Zhang H."/>
            <person name="O'Toole P.W."/>
        </authorList>
    </citation>
    <scope>NUCLEOTIDE SEQUENCE [LARGE SCALE GENOMIC DNA]</scope>
    <source>
        <strain evidence="1 2">DSM 19682</strain>
    </source>
</reference>
<dbReference type="OrthoDB" id="1691100at2"/>
<accession>A0A0R1KBZ7</accession>
<sequence>MAMITIRVSDDEKKWLNEMAEFHGITLSELMMKYSINELEDEYDEMTAQFAHKRWLEQHKEAEPISKVIKELGFDE</sequence>
<dbReference type="Proteomes" id="UP000051248">
    <property type="component" value="Unassembled WGS sequence"/>
</dbReference>
<dbReference type="Pfam" id="PF19807">
    <property type="entry name" value="DUF6290"/>
    <property type="match status" value="1"/>
</dbReference>
<dbReference type="STRING" id="1423775.FD03_GL000727"/>
<protein>
    <recommendedName>
        <fullName evidence="3">Ribbon-helix-helix protein CopG domain-containing protein</fullName>
    </recommendedName>
</protein>
<name>A0A0R1KBZ7_9LACO</name>
<dbReference type="eggNOG" id="ENOG50333SV">
    <property type="taxonomic scope" value="Bacteria"/>
</dbReference>
<organism evidence="1 2">
    <name type="scientific">Companilactobacillus nodensis DSM 19682 = JCM 14932 = NBRC 107160</name>
    <dbReference type="NCBI Taxonomy" id="1423775"/>
    <lineage>
        <taxon>Bacteria</taxon>
        <taxon>Bacillati</taxon>
        <taxon>Bacillota</taxon>
        <taxon>Bacilli</taxon>
        <taxon>Lactobacillales</taxon>
        <taxon>Lactobacillaceae</taxon>
        <taxon>Companilactobacillus</taxon>
    </lineage>
</organism>
<evidence type="ECO:0000313" key="1">
    <source>
        <dbReference type="EMBL" id="KRK81135.1"/>
    </source>
</evidence>
<dbReference type="RefSeq" id="WP_025023319.1">
    <property type="nucleotide sequence ID" value="NZ_AZDZ01000001.1"/>
</dbReference>
<evidence type="ECO:0008006" key="3">
    <source>
        <dbReference type="Google" id="ProtNLM"/>
    </source>
</evidence>
<dbReference type="EMBL" id="AZDZ01000001">
    <property type="protein sequence ID" value="KRK81135.1"/>
    <property type="molecule type" value="Genomic_DNA"/>
</dbReference>
<proteinExistence type="predicted"/>
<dbReference type="PATRIC" id="fig|1423775.4.peg.743"/>
<dbReference type="AlphaFoldDB" id="A0A0R1KBZ7"/>
<dbReference type="NCBIfam" id="NF046040">
    <property type="entry name" value="RelB_antitoxin"/>
    <property type="match status" value="1"/>
</dbReference>
<keyword evidence="2" id="KW-1185">Reference proteome</keyword>
<comment type="caution">
    <text evidence="1">The sequence shown here is derived from an EMBL/GenBank/DDBJ whole genome shotgun (WGS) entry which is preliminary data.</text>
</comment>